<dbReference type="SUPFAM" id="SSF52151">
    <property type="entry name" value="FabD/lysophospholipase-like"/>
    <property type="match status" value="1"/>
</dbReference>
<sequence length="331" mass="37088">MKFLLSSKPSIHRRLLPEISYYRKLEEAGRKPDYVAGHSLGEYNALLAAECFDFETGLKLVKKRGELMAQAPEGRMAAILNATKADVTAILRDNALHNIDVANYNTPQQIVISGRADEIERAQAFFQQGNMMYHPLNTSGAFHSRLMKPSSEQFKRFLEGFTFSPLAIPVIANVTARAYRNEAVVDTLAAQLADSVLWCDSIQYLMAHDNDGEEMTFEEIGHGEVLTKMLRHIPKDTGLVIDDRAENESRPAPAARVQQALDNRAPPAVNEIVSAWNAKYPIGTKVRCTLHDYDELETRTEAIVLFGHRAAIYMKGYNGYFDLNEVVPTRA</sequence>
<accession>A0AAW4FWU3</accession>
<keyword evidence="2" id="KW-0808">Transferase</keyword>
<dbReference type="InterPro" id="IPR014043">
    <property type="entry name" value="Acyl_transferase_dom"/>
</dbReference>
<gene>
    <name evidence="6" type="ORF">GFB56_34890</name>
</gene>
<dbReference type="PANTHER" id="PTHR42681:SF1">
    <property type="entry name" value="MALONYL-COA-ACYL CARRIER PROTEIN TRANSACYLASE, MITOCHONDRIAL"/>
    <property type="match status" value="1"/>
</dbReference>
<dbReference type="GO" id="GO:0006633">
    <property type="term" value="P:fatty acid biosynthetic process"/>
    <property type="evidence" value="ECO:0007669"/>
    <property type="project" value="TreeGrafter"/>
</dbReference>
<feature type="domain" description="Malonyl-CoA:ACP transacylase (MAT)" evidence="5">
    <location>
        <begin position="4"/>
        <end position="280"/>
    </location>
</feature>
<evidence type="ECO:0000313" key="6">
    <source>
        <dbReference type="EMBL" id="MBM3095877.1"/>
    </source>
</evidence>
<evidence type="ECO:0000313" key="7">
    <source>
        <dbReference type="Proteomes" id="UP000744980"/>
    </source>
</evidence>
<protein>
    <recommendedName>
        <fullName evidence="1">[acyl-carrier-protein] S-malonyltransferase</fullName>
        <ecNumber evidence="1">2.3.1.39</ecNumber>
    </recommendedName>
</protein>
<evidence type="ECO:0000256" key="3">
    <source>
        <dbReference type="ARBA" id="ARBA00023315"/>
    </source>
</evidence>
<comment type="caution">
    <text evidence="6">The sequence shown here is derived from an EMBL/GenBank/DDBJ whole genome shotgun (WGS) entry which is preliminary data.</text>
</comment>
<dbReference type="AlphaFoldDB" id="A0AAW4FWU3"/>
<dbReference type="InterPro" id="IPR016036">
    <property type="entry name" value="Malonyl_transacylase_ACP-bd"/>
</dbReference>
<reference evidence="6 7" key="1">
    <citation type="submission" date="2020-01" db="EMBL/GenBank/DDBJ databases">
        <title>Draft genome assembly of Ensifer adhaerens T173.</title>
        <authorList>
            <person name="Craig J.E."/>
            <person name="Stinchcombe J.R."/>
        </authorList>
    </citation>
    <scope>NUCLEOTIDE SEQUENCE [LARGE SCALE GENOMIC DNA]</scope>
    <source>
        <strain evidence="6 7">T173</strain>
    </source>
</reference>
<dbReference type="InterPro" id="IPR016035">
    <property type="entry name" value="Acyl_Trfase/lysoPLipase"/>
</dbReference>
<dbReference type="SMART" id="SM00827">
    <property type="entry name" value="PKS_AT"/>
    <property type="match status" value="1"/>
</dbReference>
<comment type="catalytic activity">
    <reaction evidence="4">
        <text>holo-[ACP] + malonyl-CoA = malonyl-[ACP] + CoA</text>
        <dbReference type="Rhea" id="RHEA:41792"/>
        <dbReference type="Rhea" id="RHEA-COMP:9623"/>
        <dbReference type="Rhea" id="RHEA-COMP:9685"/>
        <dbReference type="ChEBI" id="CHEBI:57287"/>
        <dbReference type="ChEBI" id="CHEBI:57384"/>
        <dbReference type="ChEBI" id="CHEBI:64479"/>
        <dbReference type="ChEBI" id="CHEBI:78449"/>
        <dbReference type="EC" id="2.3.1.39"/>
    </reaction>
</comment>
<evidence type="ECO:0000259" key="5">
    <source>
        <dbReference type="SMART" id="SM00827"/>
    </source>
</evidence>
<dbReference type="Gene3D" id="3.40.366.10">
    <property type="entry name" value="Malonyl-Coenzyme A Acyl Carrier Protein, domain 2"/>
    <property type="match status" value="1"/>
</dbReference>
<proteinExistence type="predicted"/>
<dbReference type="SUPFAM" id="SSF55048">
    <property type="entry name" value="Probable ACP-binding domain of malonyl-CoA ACP transacylase"/>
    <property type="match status" value="1"/>
</dbReference>
<dbReference type="EMBL" id="WXFA01000059">
    <property type="protein sequence ID" value="MBM3095877.1"/>
    <property type="molecule type" value="Genomic_DNA"/>
</dbReference>
<dbReference type="InterPro" id="IPR050858">
    <property type="entry name" value="Mal-CoA-ACP_Trans/PKS_FabD"/>
</dbReference>
<dbReference type="Proteomes" id="UP000744980">
    <property type="component" value="Unassembled WGS sequence"/>
</dbReference>
<keyword evidence="7" id="KW-1185">Reference proteome</keyword>
<keyword evidence="3 6" id="KW-0012">Acyltransferase</keyword>
<evidence type="ECO:0000256" key="2">
    <source>
        <dbReference type="ARBA" id="ARBA00022679"/>
    </source>
</evidence>
<dbReference type="Pfam" id="PF00698">
    <property type="entry name" value="Acyl_transf_1"/>
    <property type="match status" value="1"/>
</dbReference>
<dbReference type="GO" id="GO:0005829">
    <property type="term" value="C:cytosol"/>
    <property type="evidence" value="ECO:0007669"/>
    <property type="project" value="TreeGrafter"/>
</dbReference>
<evidence type="ECO:0000256" key="4">
    <source>
        <dbReference type="ARBA" id="ARBA00048462"/>
    </source>
</evidence>
<dbReference type="GO" id="GO:0004314">
    <property type="term" value="F:[acyl-carrier-protein] S-malonyltransferase activity"/>
    <property type="evidence" value="ECO:0007669"/>
    <property type="project" value="UniProtKB-EC"/>
</dbReference>
<evidence type="ECO:0000256" key="1">
    <source>
        <dbReference type="ARBA" id="ARBA00013258"/>
    </source>
</evidence>
<dbReference type="RefSeq" id="WP_203529982.1">
    <property type="nucleotide sequence ID" value="NZ_CP083375.1"/>
</dbReference>
<dbReference type="PANTHER" id="PTHR42681">
    <property type="entry name" value="MALONYL-COA-ACYL CARRIER PROTEIN TRANSACYLASE, MITOCHONDRIAL"/>
    <property type="match status" value="1"/>
</dbReference>
<name>A0AAW4FWU3_9HYPH</name>
<dbReference type="InterPro" id="IPR001227">
    <property type="entry name" value="Ac_transferase_dom_sf"/>
</dbReference>
<organism evidence="6 7">
    <name type="scientific">Ensifer canadensis</name>
    <dbReference type="NCBI Taxonomy" id="555315"/>
    <lineage>
        <taxon>Bacteria</taxon>
        <taxon>Pseudomonadati</taxon>
        <taxon>Pseudomonadota</taxon>
        <taxon>Alphaproteobacteria</taxon>
        <taxon>Hyphomicrobiales</taxon>
        <taxon>Rhizobiaceae</taxon>
        <taxon>Sinorhizobium/Ensifer group</taxon>
        <taxon>Ensifer</taxon>
    </lineage>
</organism>
<dbReference type="EC" id="2.3.1.39" evidence="1"/>